<feature type="domain" description="Co-chaperone DjlA N-terminal" evidence="1">
    <location>
        <begin position="32"/>
        <end position="138"/>
    </location>
</feature>
<evidence type="ECO:0000259" key="1">
    <source>
        <dbReference type="Pfam" id="PF05099"/>
    </source>
</evidence>
<organism evidence="2 3">
    <name type="scientific">Oricola thermophila</name>
    <dbReference type="NCBI Taxonomy" id="2742145"/>
    <lineage>
        <taxon>Bacteria</taxon>
        <taxon>Pseudomonadati</taxon>
        <taxon>Pseudomonadota</taxon>
        <taxon>Alphaproteobacteria</taxon>
        <taxon>Hyphomicrobiales</taxon>
        <taxon>Ahrensiaceae</taxon>
        <taxon>Oricola</taxon>
    </lineage>
</organism>
<dbReference type="EMBL" id="CP054836">
    <property type="protein sequence ID" value="QKV17399.1"/>
    <property type="molecule type" value="Genomic_DNA"/>
</dbReference>
<dbReference type="InterPro" id="IPR029024">
    <property type="entry name" value="TerB-like"/>
</dbReference>
<proteinExistence type="predicted"/>
<protein>
    <submittedName>
        <fullName evidence="2">TerB family tellurite resistance protein</fullName>
    </submittedName>
</protein>
<dbReference type="Pfam" id="PF05099">
    <property type="entry name" value="TerB"/>
    <property type="match status" value="1"/>
</dbReference>
<evidence type="ECO:0000313" key="3">
    <source>
        <dbReference type="Proteomes" id="UP000509367"/>
    </source>
</evidence>
<dbReference type="SUPFAM" id="SSF158682">
    <property type="entry name" value="TerB-like"/>
    <property type="match status" value="1"/>
</dbReference>
<dbReference type="AlphaFoldDB" id="A0A6N1VE08"/>
<reference evidence="2 3" key="1">
    <citation type="submission" date="2020-06" db="EMBL/GenBank/DDBJ databases">
        <title>Oricola thermophila sp. nov. isolated from a tidal sediments.</title>
        <authorList>
            <person name="Kwon K.K."/>
            <person name="Yang S.-H."/>
            <person name="Park M.-J."/>
        </authorList>
    </citation>
    <scope>NUCLEOTIDE SEQUENCE [LARGE SCALE GENOMIC DNA]</scope>
    <source>
        <strain evidence="2 3">MEBiC13590</strain>
    </source>
</reference>
<dbReference type="RefSeq" id="WP_175275295.1">
    <property type="nucleotide sequence ID" value="NZ_CP054836.1"/>
</dbReference>
<keyword evidence="3" id="KW-1185">Reference proteome</keyword>
<sequence length="142" mass="16223">MVFAWLDALKSRLENERMARIVADDPAMTAELLLLFRVILADGAVEQSELDTFKRICRDGFGLDPDAMEGVYRYLQDFAYETSAEQAAAVFKNFPQERRQALLDHMIAIVQADKEIDIREERFLTRVADMLGFDIKQVSKSG</sequence>
<evidence type="ECO:0000313" key="2">
    <source>
        <dbReference type="EMBL" id="QKV17399.1"/>
    </source>
</evidence>
<accession>A0A6N1VE08</accession>
<dbReference type="Proteomes" id="UP000509367">
    <property type="component" value="Chromosome"/>
</dbReference>
<name>A0A6N1VE08_9HYPH</name>
<gene>
    <name evidence="2" type="ORF">HTY61_02410</name>
</gene>
<dbReference type="Gene3D" id="1.10.3680.10">
    <property type="entry name" value="TerB-like"/>
    <property type="match status" value="1"/>
</dbReference>
<dbReference type="InterPro" id="IPR007791">
    <property type="entry name" value="DjlA_N"/>
</dbReference>
<dbReference type="KEGG" id="orm:HTY61_02410"/>